<gene>
    <name evidence="1" type="ORF">BDW02DRAFT_650668</name>
</gene>
<accession>A0A6A5JZ14</accession>
<evidence type="ECO:0000313" key="2">
    <source>
        <dbReference type="Proteomes" id="UP000800040"/>
    </source>
</evidence>
<dbReference type="AlphaFoldDB" id="A0A6A5JZ14"/>
<dbReference type="OrthoDB" id="3756103at2759"/>
<evidence type="ECO:0008006" key="3">
    <source>
        <dbReference type="Google" id="ProtNLM"/>
    </source>
</evidence>
<keyword evidence="2" id="KW-1185">Reference proteome</keyword>
<protein>
    <recommendedName>
        <fullName evidence="3">F-box domain-containing protein</fullName>
    </recommendedName>
</protein>
<proteinExistence type="predicted"/>
<evidence type="ECO:0000313" key="1">
    <source>
        <dbReference type="EMBL" id="KAF1830375.1"/>
    </source>
</evidence>
<dbReference type="Proteomes" id="UP000800040">
    <property type="component" value="Unassembled WGS sequence"/>
</dbReference>
<dbReference type="EMBL" id="ML975398">
    <property type="protein sequence ID" value="KAF1830375.1"/>
    <property type="molecule type" value="Genomic_DNA"/>
</dbReference>
<sequence length="267" mass="31278">MLHNNLPIPQTAIRQVSQNQIAPTVSYARCQCASFPYFLALPRELRNTIYHFAMADVPTRLTITRHSYISDTVLSPQTLPSICFTSKQLQRESLPTYLQRTRIVFEQPRVHQLHAFISFVSQFERGFESIRMLSFYDVLWYGELEFPREFYPEALVSRCTAMTSLVLQTHVRGLLRQPFDWRNGTVRLYTKEEVLDIWGFEYLFEMKMLRHLRFTCMMLTRDLRGLGLREKEQVVQNVAEVLTEGFEAKGRKVDILIEAVVNDQVGE</sequence>
<name>A0A6A5JZ14_9PLEO</name>
<reference evidence="1" key="1">
    <citation type="submission" date="2020-01" db="EMBL/GenBank/DDBJ databases">
        <authorList>
            <consortium name="DOE Joint Genome Institute"/>
            <person name="Haridas S."/>
            <person name="Albert R."/>
            <person name="Binder M."/>
            <person name="Bloem J."/>
            <person name="Labutti K."/>
            <person name="Salamov A."/>
            <person name="Andreopoulos B."/>
            <person name="Baker S.E."/>
            <person name="Barry K."/>
            <person name="Bills G."/>
            <person name="Bluhm B.H."/>
            <person name="Cannon C."/>
            <person name="Castanera R."/>
            <person name="Culley D.E."/>
            <person name="Daum C."/>
            <person name="Ezra D."/>
            <person name="Gonzalez J.B."/>
            <person name="Henrissat B."/>
            <person name="Kuo A."/>
            <person name="Liang C."/>
            <person name="Lipzen A."/>
            <person name="Lutzoni F."/>
            <person name="Magnuson J."/>
            <person name="Mondo S."/>
            <person name="Nolan M."/>
            <person name="Ohm R."/>
            <person name="Pangilinan J."/>
            <person name="Park H.-J."/>
            <person name="Ramirez L."/>
            <person name="Alfaro M."/>
            <person name="Sun H."/>
            <person name="Tritt A."/>
            <person name="Yoshinaga Y."/>
            <person name="Zwiers L.-H."/>
            <person name="Turgeon B.G."/>
            <person name="Goodwin S.B."/>
            <person name="Spatafora J.W."/>
            <person name="Crous P.W."/>
            <person name="Grigoriev I.V."/>
        </authorList>
    </citation>
    <scope>NUCLEOTIDE SEQUENCE</scope>
    <source>
        <strain evidence="1">P77</strain>
    </source>
</reference>
<organism evidence="1 2">
    <name type="scientific">Decorospora gaudefroyi</name>
    <dbReference type="NCBI Taxonomy" id="184978"/>
    <lineage>
        <taxon>Eukaryota</taxon>
        <taxon>Fungi</taxon>
        <taxon>Dikarya</taxon>
        <taxon>Ascomycota</taxon>
        <taxon>Pezizomycotina</taxon>
        <taxon>Dothideomycetes</taxon>
        <taxon>Pleosporomycetidae</taxon>
        <taxon>Pleosporales</taxon>
        <taxon>Pleosporineae</taxon>
        <taxon>Pleosporaceae</taxon>
        <taxon>Decorospora</taxon>
    </lineage>
</organism>